<dbReference type="PROSITE" id="PS51257">
    <property type="entry name" value="PROKAR_LIPOPROTEIN"/>
    <property type="match status" value="1"/>
</dbReference>
<gene>
    <name evidence="4" type="ORF">GCM10010151_53710</name>
</gene>
<evidence type="ECO:0000313" key="5">
    <source>
        <dbReference type="Proteomes" id="UP001501822"/>
    </source>
</evidence>
<evidence type="ECO:0000256" key="2">
    <source>
        <dbReference type="SAM" id="SignalP"/>
    </source>
</evidence>
<reference evidence="5" key="1">
    <citation type="journal article" date="2019" name="Int. J. Syst. Evol. Microbiol.">
        <title>The Global Catalogue of Microorganisms (GCM) 10K type strain sequencing project: providing services to taxonomists for standard genome sequencing and annotation.</title>
        <authorList>
            <consortium name="The Broad Institute Genomics Platform"/>
            <consortium name="The Broad Institute Genome Sequencing Center for Infectious Disease"/>
            <person name="Wu L."/>
            <person name="Ma J."/>
        </authorList>
    </citation>
    <scope>NUCLEOTIDE SEQUENCE [LARGE SCALE GENOMIC DNA]</scope>
    <source>
        <strain evidence="5">JCM 3146</strain>
    </source>
</reference>
<comment type="caution">
    <text evidence="4">The sequence shown here is derived from an EMBL/GenBank/DDBJ whole genome shotgun (WGS) entry which is preliminary data.</text>
</comment>
<feature type="chain" id="PRO_5046138606" description="DUF4352 domain-containing protein" evidence="2">
    <location>
        <begin position="27"/>
        <end position="188"/>
    </location>
</feature>
<evidence type="ECO:0000313" key="4">
    <source>
        <dbReference type="EMBL" id="GAA0357323.1"/>
    </source>
</evidence>
<evidence type="ECO:0000256" key="1">
    <source>
        <dbReference type="ARBA" id="ARBA00022729"/>
    </source>
</evidence>
<feature type="signal peptide" evidence="2">
    <location>
        <begin position="1"/>
        <end position="26"/>
    </location>
</feature>
<dbReference type="InterPro" id="IPR029051">
    <property type="entry name" value="DUF4352"/>
</dbReference>
<sequence length="188" mass="19595">MGSGVVRRLALTAAVSAALLAGCGNAARTANNPQTSTPSPTPRVQQARVGQIITLTGADESGGADRLRLAVKVRQVVPTATGRGAFQKPRKGERFVAVRFVLKNVGDTAYDDSPTYGANVVDAAGRTYDPTVASVTAGPGFPKVVRLRQGQAKAGFMVFAVPKKAKVVAVTYALNAGFATDRAEWRVP</sequence>
<dbReference type="Proteomes" id="UP001501822">
    <property type="component" value="Unassembled WGS sequence"/>
</dbReference>
<dbReference type="InterPro" id="IPR029050">
    <property type="entry name" value="Immunoprotect_excell_Ig-like"/>
</dbReference>
<keyword evidence="5" id="KW-1185">Reference proteome</keyword>
<protein>
    <recommendedName>
        <fullName evidence="3">DUF4352 domain-containing protein</fullName>
    </recommendedName>
</protein>
<dbReference type="EMBL" id="BAAABM010000048">
    <property type="protein sequence ID" value="GAA0357323.1"/>
    <property type="molecule type" value="Genomic_DNA"/>
</dbReference>
<dbReference type="RefSeq" id="WP_252811411.1">
    <property type="nucleotide sequence ID" value="NZ_BAAABM010000048.1"/>
</dbReference>
<name>A0ABP3GXN0_9ACTN</name>
<dbReference type="Gene3D" id="2.60.40.1240">
    <property type="match status" value="1"/>
</dbReference>
<organism evidence="4 5">
    <name type="scientific">Actinoallomurus spadix</name>
    <dbReference type="NCBI Taxonomy" id="79912"/>
    <lineage>
        <taxon>Bacteria</taxon>
        <taxon>Bacillati</taxon>
        <taxon>Actinomycetota</taxon>
        <taxon>Actinomycetes</taxon>
        <taxon>Streptosporangiales</taxon>
        <taxon>Thermomonosporaceae</taxon>
        <taxon>Actinoallomurus</taxon>
    </lineage>
</organism>
<dbReference type="Pfam" id="PF11611">
    <property type="entry name" value="DUF4352"/>
    <property type="match status" value="1"/>
</dbReference>
<keyword evidence="1 2" id="KW-0732">Signal</keyword>
<proteinExistence type="predicted"/>
<evidence type="ECO:0000259" key="3">
    <source>
        <dbReference type="Pfam" id="PF11611"/>
    </source>
</evidence>
<accession>A0ABP3GXN0</accession>
<feature type="domain" description="DUF4352" evidence="3">
    <location>
        <begin position="69"/>
        <end position="173"/>
    </location>
</feature>